<name>A0ACC2DSH4_DIPCM</name>
<evidence type="ECO:0000313" key="2">
    <source>
        <dbReference type="Proteomes" id="UP001162992"/>
    </source>
</evidence>
<organism evidence="1 2">
    <name type="scientific">Diphasiastrum complanatum</name>
    <name type="common">Issler's clubmoss</name>
    <name type="synonym">Lycopodium complanatum</name>
    <dbReference type="NCBI Taxonomy" id="34168"/>
    <lineage>
        <taxon>Eukaryota</taxon>
        <taxon>Viridiplantae</taxon>
        <taxon>Streptophyta</taxon>
        <taxon>Embryophyta</taxon>
        <taxon>Tracheophyta</taxon>
        <taxon>Lycopodiopsida</taxon>
        <taxon>Lycopodiales</taxon>
        <taxon>Lycopodiaceae</taxon>
        <taxon>Lycopodioideae</taxon>
        <taxon>Diphasiastrum</taxon>
    </lineage>
</organism>
<reference evidence="2" key="1">
    <citation type="journal article" date="2024" name="Proc. Natl. Acad. Sci. U.S.A.">
        <title>Extraordinary preservation of gene collinearity over three hundred million years revealed in homosporous lycophytes.</title>
        <authorList>
            <person name="Li C."/>
            <person name="Wickell D."/>
            <person name="Kuo L.Y."/>
            <person name="Chen X."/>
            <person name="Nie B."/>
            <person name="Liao X."/>
            <person name="Peng D."/>
            <person name="Ji J."/>
            <person name="Jenkins J."/>
            <person name="Williams M."/>
            <person name="Shu S."/>
            <person name="Plott C."/>
            <person name="Barry K."/>
            <person name="Rajasekar S."/>
            <person name="Grimwood J."/>
            <person name="Han X."/>
            <person name="Sun S."/>
            <person name="Hou Z."/>
            <person name="He W."/>
            <person name="Dai G."/>
            <person name="Sun C."/>
            <person name="Schmutz J."/>
            <person name="Leebens-Mack J.H."/>
            <person name="Li F.W."/>
            <person name="Wang L."/>
        </authorList>
    </citation>
    <scope>NUCLEOTIDE SEQUENCE [LARGE SCALE GENOMIC DNA]</scope>
    <source>
        <strain evidence="2">cv. PW_Plant_1</strain>
    </source>
</reference>
<protein>
    <submittedName>
        <fullName evidence="1">Uncharacterized protein</fullName>
    </submittedName>
</protein>
<accession>A0ACC2DSH4</accession>
<comment type="caution">
    <text evidence="1">The sequence shown here is derived from an EMBL/GenBank/DDBJ whole genome shotgun (WGS) entry which is preliminary data.</text>
</comment>
<sequence>MEYQFLILVLLLHVIVGVGGQQPPMPFFTGNVCKDINCLHGSCVQVNELIPFQCQCDKGWKNLLNISFLGCGIPNCNFNLSCVKAVTSPAPAAPPVSFSSILDPCWLPVCGEGGDCRITNKTSLLPSYVCDCYKGYSNLFNSSSAICAPNCSLGADCSDLGISVGPGSAAPSESSNSSTSNPSAGFILSILKGNMFMMAFPSLLLLW</sequence>
<evidence type="ECO:0000313" key="1">
    <source>
        <dbReference type="EMBL" id="KAJ7557202.1"/>
    </source>
</evidence>
<dbReference type="Proteomes" id="UP001162992">
    <property type="component" value="Chromosome 5"/>
</dbReference>
<dbReference type="EMBL" id="CM055096">
    <property type="protein sequence ID" value="KAJ7557202.1"/>
    <property type="molecule type" value="Genomic_DNA"/>
</dbReference>
<proteinExistence type="predicted"/>
<gene>
    <name evidence="1" type="ORF">O6H91_05G116400</name>
</gene>
<keyword evidence="2" id="KW-1185">Reference proteome</keyword>